<reference evidence="5" key="1">
    <citation type="submission" date="2021-05" db="EMBL/GenBank/DDBJ databases">
        <authorList>
            <person name="Alioto T."/>
            <person name="Alioto T."/>
            <person name="Gomez Garrido J."/>
        </authorList>
    </citation>
    <scope>NUCLEOTIDE SEQUENCE</scope>
</reference>
<feature type="domain" description="EF-hand" evidence="4">
    <location>
        <begin position="75"/>
        <end position="110"/>
    </location>
</feature>
<dbReference type="PROSITE" id="PS50222">
    <property type="entry name" value="EF_HAND_2"/>
    <property type="match status" value="4"/>
</dbReference>
<feature type="domain" description="EF-hand" evidence="4">
    <location>
        <begin position="190"/>
        <end position="225"/>
    </location>
</feature>
<dbReference type="GO" id="GO:0016460">
    <property type="term" value="C:myosin II complex"/>
    <property type="evidence" value="ECO:0007669"/>
    <property type="project" value="TreeGrafter"/>
</dbReference>
<sequence length="245" mass="27450">MTRTTNPEPLQTPTVMVGDSSPTPPPQETVPITVTPTTVSANHFSPKPETSRPEASRPPLVNTPSLRKIPEISKAQMNEFKEAFRLFDKDGDGSITKEELGRVMRSLGQFAREEELQRMLEEVDINGDGYFSFEEFVEIVYNMGATTEEKTADQEEKELRDAFRVFDKHNRGYISASDLRAVLQCLGEDLSEEEIEDMIKEVDVDGDGRIDFNEFVHALGEPSDGFDEEEEEEDPSGLNQVATVG</sequence>
<accession>A0A8D8WFF9</accession>
<dbReference type="EMBL" id="HBUF01344956">
    <property type="protein sequence ID" value="CAG6708350.1"/>
    <property type="molecule type" value="Transcribed_RNA"/>
</dbReference>
<dbReference type="PANTHER" id="PTHR23048">
    <property type="entry name" value="MYOSIN LIGHT CHAIN 1, 3"/>
    <property type="match status" value="1"/>
</dbReference>
<protein>
    <submittedName>
        <fullName evidence="5">Calmodulin</fullName>
    </submittedName>
</protein>
<evidence type="ECO:0000256" key="3">
    <source>
        <dbReference type="SAM" id="MobiDB-lite"/>
    </source>
</evidence>
<dbReference type="InterPro" id="IPR050230">
    <property type="entry name" value="CALM/Myosin/TropC-like"/>
</dbReference>
<dbReference type="EMBL" id="HBUF01186721">
    <property type="protein sequence ID" value="CAG6656942.1"/>
    <property type="molecule type" value="Transcribed_RNA"/>
</dbReference>
<feature type="domain" description="EF-hand" evidence="4">
    <location>
        <begin position="111"/>
        <end position="146"/>
    </location>
</feature>
<feature type="region of interest" description="Disordered" evidence="3">
    <location>
        <begin position="1"/>
        <end position="66"/>
    </location>
</feature>
<dbReference type="AlphaFoldDB" id="A0A8D8WFF9"/>
<dbReference type="PROSITE" id="PS00018">
    <property type="entry name" value="EF_HAND_1"/>
    <property type="match status" value="2"/>
</dbReference>
<dbReference type="SUPFAM" id="SSF47473">
    <property type="entry name" value="EF-hand"/>
    <property type="match status" value="1"/>
</dbReference>
<organism evidence="5">
    <name type="scientific">Cacopsylla melanoneura</name>
    <dbReference type="NCBI Taxonomy" id="428564"/>
    <lineage>
        <taxon>Eukaryota</taxon>
        <taxon>Metazoa</taxon>
        <taxon>Ecdysozoa</taxon>
        <taxon>Arthropoda</taxon>
        <taxon>Hexapoda</taxon>
        <taxon>Insecta</taxon>
        <taxon>Pterygota</taxon>
        <taxon>Neoptera</taxon>
        <taxon>Paraneoptera</taxon>
        <taxon>Hemiptera</taxon>
        <taxon>Sternorrhyncha</taxon>
        <taxon>Psylloidea</taxon>
        <taxon>Psyllidae</taxon>
        <taxon>Psyllinae</taxon>
        <taxon>Cacopsylla</taxon>
    </lineage>
</organism>
<dbReference type="CDD" id="cd00051">
    <property type="entry name" value="EFh"/>
    <property type="match status" value="2"/>
</dbReference>
<dbReference type="EMBL" id="HBUF01532443">
    <property type="protein sequence ID" value="CAG6752181.1"/>
    <property type="molecule type" value="Transcribed_RNA"/>
</dbReference>
<proteinExistence type="predicted"/>
<feature type="compositionally biased region" description="Acidic residues" evidence="3">
    <location>
        <begin position="224"/>
        <end position="235"/>
    </location>
</feature>
<evidence type="ECO:0000256" key="1">
    <source>
        <dbReference type="ARBA" id="ARBA00022737"/>
    </source>
</evidence>
<feature type="domain" description="EF-hand" evidence="4">
    <location>
        <begin position="154"/>
        <end position="189"/>
    </location>
</feature>
<evidence type="ECO:0000259" key="4">
    <source>
        <dbReference type="PROSITE" id="PS50222"/>
    </source>
</evidence>
<keyword evidence="2" id="KW-0106">Calcium</keyword>
<dbReference type="Pfam" id="PF13499">
    <property type="entry name" value="EF-hand_7"/>
    <property type="match status" value="2"/>
</dbReference>
<dbReference type="FunFam" id="1.10.238.10:FF:000001">
    <property type="entry name" value="Calmodulin 1"/>
    <property type="match status" value="1"/>
</dbReference>
<dbReference type="InterPro" id="IPR011992">
    <property type="entry name" value="EF-hand-dom_pair"/>
</dbReference>
<feature type="compositionally biased region" description="Low complexity" evidence="3">
    <location>
        <begin position="29"/>
        <end position="39"/>
    </location>
</feature>
<dbReference type="Gene3D" id="1.10.238.10">
    <property type="entry name" value="EF-hand"/>
    <property type="match status" value="3"/>
</dbReference>
<dbReference type="EMBL" id="HBUF01344954">
    <property type="protein sequence ID" value="CAG6708347.1"/>
    <property type="molecule type" value="Transcribed_RNA"/>
</dbReference>
<dbReference type="InterPro" id="IPR002048">
    <property type="entry name" value="EF_hand_dom"/>
</dbReference>
<name>A0A8D8WFF9_9HEMI</name>
<evidence type="ECO:0000256" key="2">
    <source>
        <dbReference type="ARBA" id="ARBA00022837"/>
    </source>
</evidence>
<keyword evidence="1" id="KW-0677">Repeat</keyword>
<dbReference type="SMART" id="SM00054">
    <property type="entry name" value="EFh"/>
    <property type="match status" value="4"/>
</dbReference>
<feature type="compositionally biased region" description="Polar residues" evidence="3">
    <location>
        <begin position="1"/>
        <end position="14"/>
    </location>
</feature>
<dbReference type="GO" id="GO:0005509">
    <property type="term" value="F:calcium ion binding"/>
    <property type="evidence" value="ECO:0007669"/>
    <property type="project" value="InterPro"/>
</dbReference>
<feature type="region of interest" description="Disordered" evidence="3">
    <location>
        <begin position="220"/>
        <end position="245"/>
    </location>
</feature>
<dbReference type="PANTHER" id="PTHR23048:SF0">
    <property type="entry name" value="CALMODULIN LIKE 3"/>
    <property type="match status" value="1"/>
</dbReference>
<evidence type="ECO:0000313" key="5">
    <source>
        <dbReference type="EMBL" id="CAG6656943.1"/>
    </source>
</evidence>
<dbReference type="InterPro" id="IPR018247">
    <property type="entry name" value="EF_Hand_1_Ca_BS"/>
</dbReference>
<dbReference type="EMBL" id="HBUF01186722">
    <property type="protein sequence ID" value="CAG6656943.1"/>
    <property type="molecule type" value="Transcribed_RNA"/>
</dbReference>
<dbReference type="EMBL" id="HBUF01532444">
    <property type="protein sequence ID" value="CAG6752182.1"/>
    <property type="molecule type" value="Transcribed_RNA"/>
</dbReference>
<dbReference type="EMBL" id="HBUF01344955">
    <property type="protein sequence ID" value="CAG6708349.1"/>
    <property type="molecule type" value="Transcribed_RNA"/>
</dbReference>